<dbReference type="Proteomes" id="UP000003793">
    <property type="component" value="Unassembled WGS sequence"/>
</dbReference>
<comment type="caution">
    <text evidence="1">The sequence shown here is derived from an EMBL/GenBank/DDBJ whole genome shotgun (WGS) entry which is preliminary data.</text>
</comment>
<sequence>MSFVFNCSPLTKAIILYSKRKVNKKLKEILIRNILQKISKR</sequence>
<evidence type="ECO:0000313" key="2">
    <source>
        <dbReference type="Proteomes" id="UP000003793"/>
    </source>
</evidence>
<protein>
    <submittedName>
        <fullName evidence="1">Uncharacterized protein</fullName>
    </submittedName>
</protein>
<organism evidence="1 2">
    <name type="scientific">Coprococcus comes ATCC 27758</name>
    <dbReference type="NCBI Taxonomy" id="470146"/>
    <lineage>
        <taxon>Bacteria</taxon>
        <taxon>Bacillati</taxon>
        <taxon>Bacillota</taxon>
        <taxon>Clostridia</taxon>
        <taxon>Lachnospirales</taxon>
        <taxon>Lachnospiraceae</taxon>
        <taxon>Coprococcus</taxon>
    </lineage>
</organism>
<dbReference type="HOGENOM" id="CLU_3268598_0_0_9"/>
<evidence type="ECO:0000313" key="1">
    <source>
        <dbReference type="EMBL" id="EEG89375.1"/>
    </source>
</evidence>
<dbReference type="AlphaFoldDB" id="C0BBA1"/>
<reference evidence="1 2" key="2">
    <citation type="submission" date="2009-03" db="EMBL/GenBank/DDBJ databases">
        <title>Draft genome sequence of Coprococcus comes (ATCC 27758).</title>
        <authorList>
            <person name="Sudarsanam P."/>
            <person name="Ley R."/>
            <person name="Guruge J."/>
            <person name="Turnbaugh P.J."/>
            <person name="Mahowald M."/>
            <person name="Liep D."/>
            <person name="Gordon J."/>
        </authorList>
    </citation>
    <scope>NUCLEOTIDE SEQUENCE [LARGE SCALE GENOMIC DNA]</scope>
    <source>
        <strain evidence="1 2">ATCC 27758</strain>
    </source>
</reference>
<proteinExistence type="predicted"/>
<accession>C0BBA1</accession>
<reference evidence="1 2" key="1">
    <citation type="submission" date="2009-02" db="EMBL/GenBank/DDBJ databases">
        <authorList>
            <person name="Fulton L."/>
            <person name="Clifton S."/>
            <person name="Fulton B."/>
            <person name="Xu J."/>
            <person name="Minx P."/>
            <person name="Pepin K.H."/>
            <person name="Johnson M."/>
            <person name="Bhonagiri V."/>
            <person name="Nash W.E."/>
            <person name="Mardis E.R."/>
            <person name="Wilson R.K."/>
        </authorList>
    </citation>
    <scope>NUCLEOTIDE SEQUENCE [LARGE SCALE GENOMIC DNA]</scope>
    <source>
        <strain evidence="1 2">ATCC 27758</strain>
    </source>
</reference>
<name>C0BBA1_9FIRM</name>
<dbReference type="EMBL" id="ABVR01000041">
    <property type="protein sequence ID" value="EEG89375.1"/>
    <property type="molecule type" value="Genomic_DNA"/>
</dbReference>
<gene>
    <name evidence="1" type="ORF">COPCOM_02357</name>
</gene>